<sequence>MKREQKEFLQQIAAKNGTPLFVIDHEIIRQNYKEFTEKLPDVQVYFAIKANSNPEILKTLYDVGSGFDVASIQEFRMVTKNIKKLSDKKQLEFIWDRMIYANTIKPADDIKKLSRMMVTFDNIEELKKIKAANSKLGLILRLRVPNTGSVVELSSKFGVDPGEAVDLMIEAIKLELEVGGISFHVGSQCNNFENYIQAFNLASSVFKEAKLRGLDIGFNQKDGKKIKVLDIGGGFPVKYTSEDKSFGALGRKLTSELKRLFGKEENLKIIAEPGRFMVATACTLVTKIIGKSVRDEKTCYYLDDGVYHTFSGQIYDHQHYPLHAFKEGEKKIVSTFGPTCDAFDTISLVDELPEDLQIDDLLYAENIGAYTFASATYFNGFRPPKVLHINKELPPEPVKPEEVAKVNGNGNGHKEAEKIEKKSASSADRDEKKEPVEKILAKTTAK</sequence>
<dbReference type="GO" id="GO:0005737">
    <property type="term" value="C:cytoplasm"/>
    <property type="evidence" value="ECO:0007669"/>
    <property type="project" value="TreeGrafter"/>
</dbReference>
<dbReference type="InterPro" id="IPR000183">
    <property type="entry name" value="Orn/DAP/Arg_de-COase"/>
</dbReference>
<dbReference type="STRING" id="1817841.A3B10_02165"/>
<dbReference type="Gene3D" id="2.40.37.10">
    <property type="entry name" value="Lyase, Ornithine Decarboxylase, Chain A, domain 1"/>
    <property type="match status" value="1"/>
</dbReference>
<dbReference type="PRINTS" id="PR01182">
    <property type="entry name" value="ORNDCRBXLASE"/>
</dbReference>
<comment type="catalytic activity">
    <reaction evidence="7">
        <text>L-ornithine + H(+) = putrescine + CO2</text>
        <dbReference type="Rhea" id="RHEA:22964"/>
        <dbReference type="ChEBI" id="CHEBI:15378"/>
        <dbReference type="ChEBI" id="CHEBI:16526"/>
        <dbReference type="ChEBI" id="CHEBI:46911"/>
        <dbReference type="ChEBI" id="CHEBI:326268"/>
        <dbReference type="EC" id="4.1.1.17"/>
    </reaction>
</comment>
<dbReference type="InterPro" id="IPR022653">
    <property type="entry name" value="De-COase2_pyr-phos_BS"/>
</dbReference>
<evidence type="ECO:0000259" key="10">
    <source>
        <dbReference type="Pfam" id="PF02784"/>
    </source>
</evidence>
<evidence type="ECO:0000256" key="9">
    <source>
        <dbReference type="SAM" id="MobiDB-lite"/>
    </source>
</evidence>
<dbReference type="Proteomes" id="UP000177281">
    <property type="component" value="Unassembled WGS sequence"/>
</dbReference>
<keyword evidence="4" id="KW-0456">Lyase</keyword>
<evidence type="ECO:0000256" key="2">
    <source>
        <dbReference type="ARBA" id="ARBA00008872"/>
    </source>
</evidence>
<comment type="caution">
    <text evidence="11">The sequence shown here is derived from an EMBL/GenBank/DDBJ whole genome shotgun (WGS) entry which is preliminary data.</text>
</comment>
<organism evidence="11 12">
    <name type="scientific">Candidatus Doudnabacteria bacterium RIFCSPLOWO2_01_FULL_44_21</name>
    <dbReference type="NCBI Taxonomy" id="1817841"/>
    <lineage>
        <taxon>Bacteria</taxon>
        <taxon>Candidatus Doudnaibacteriota</taxon>
    </lineage>
</organism>
<proteinExistence type="inferred from homology"/>
<dbReference type="AlphaFoldDB" id="A0A1F5Q5H7"/>
<feature type="compositionally biased region" description="Basic and acidic residues" evidence="9">
    <location>
        <begin position="412"/>
        <end position="440"/>
    </location>
</feature>
<accession>A0A1F5Q5H7</accession>
<feature type="domain" description="Orn/DAP/Arg decarboxylase 2 N-terminal" evidence="10">
    <location>
        <begin position="28"/>
        <end position="279"/>
    </location>
</feature>
<reference evidence="11 12" key="1">
    <citation type="journal article" date="2016" name="Nat. Commun.">
        <title>Thousands of microbial genomes shed light on interconnected biogeochemical processes in an aquifer system.</title>
        <authorList>
            <person name="Anantharaman K."/>
            <person name="Brown C.T."/>
            <person name="Hug L.A."/>
            <person name="Sharon I."/>
            <person name="Castelle C.J."/>
            <person name="Probst A.J."/>
            <person name="Thomas B.C."/>
            <person name="Singh A."/>
            <person name="Wilkins M.J."/>
            <person name="Karaoz U."/>
            <person name="Brodie E.L."/>
            <person name="Williams K.H."/>
            <person name="Hubbard S.S."/>
            <person name="Banfield J.F."/>
        </authorList>
    </citation>
    <scope>NUCLEOTIDE SEQUENCE [LARGE SCALE GENOMIC DNA]</scope>
</reference>
<comment type="pathway">
    <text evidence="5">Amine and polyamine biosynthesis; putrescine biosynthesis via L-ornithine pathway; putrescine from L-ornithine: step 1/1.</text>
</comment>
<dbReference type="SUPFAM" id="SSF50621">
    <property type="entry name" value="Alanine racemase C-terminal domain-like"/>
    <property type="match status" value="1"/>
</dbReference>
<gene>
    <name evidence="11" type="ORF">A3B10_02165</name>
</gene>
<dbReference type="Pfam" id="PF02784">
    <property type="entry name" value="Orn_Arg_deC_N"/>
    <property type="match status" value="1"/>
</dbReference>
<dbReference type="GO" id="GO:0033387">
    <property type="term" value="P:putrescine biosynthetic process from arginine, via ornithine"/>
    <property type="evidence" value="ECO:0007669"/>
    <property type="project" value="TreeGrafter"/>
</dbReference>
<feature type="active site" description="Proton donor" evidence="8">
    <location>
        <position position="340"/>
    </location>
</feature>
<dbReference type="InterPro" id="IPR029066">
    <property type="entry name" value="PLP-binding_barrel"/>
</dbReference>
<dbReference type="Gene3D" id="3.20.20.10">
    <property type="entry name" value="Alanine racemase"/>
    <property type="match status" value="1"/>
</dbReference>
<dbReference type="PANTHER" id="PTHR11482">
    <property type="entry name" value="ARGININE/DIAMINOPIMELATE/ORNITHINE DECARBOXYLASE"/>
    <property type="match status" value="1"/>
</dbReference>
<evidence type="ECO:0000256" key="6">
    <source>
        <dbReference type="ARBA" id="ARBA00034138"/>
    </source>
</evidence>
<name>A0A1F5Q5H7_9BACT</name>
<dbReference type="PROSITE" id="PS00878">
    <property type="entry name" value="ODR_DC_2_1"/>
    <property type="match status" value="1"/>
</dbReference>
<evidence type="ECO:0000256" key="7">
    <source>
        <dbReference type="ARBA" id="ARBA00049127"/>
    </source>
</evidence>
<dbReference type="GO" id="GO:0004586">
    <property type="term" value="F:ornithine decarboxylase activity"/>
    <property type="evidence" value="ECO:0007669"/>
    <property type="project" value="UniProtKB-EC"/>
</dbReference>
<evidence type="ECO:0000256" key="5">
    <source>
        <dbReference type="ARBA" id="ARBA00034115"/>
    </source>
</evidence>
<dbReference type="EC" id="4.1.1.17" evidence="6"/>
<dbReference type="InterPro" id="IPR022657">
    <property type="entry name" value="De-COase2_CS"/>
</dbReference>
<dbReference type="SUPFAM" id="SSF51419">
    <property type="entry name" value="PLP-binding barrel"/>
    <property type="match status" value="1"/>
</dbReference>
<dbReference type="FunFam" id="3.20.20.10:FF:000008">
    <property type="entry name" value="Ornithine decarboxylase"/>
    <property type="match status" value="1"/>
</dbReference>
<feature type="modified residue" description="N6-(pyridoxal phosphate)lysine" evidence="8">
    <location>
        <position position="49"/>
    </location>
</feature>
<keyword evidence="3 8" id="KW-0663">Pyridoxal phosphate</keyword>
<dbReference type="EMBL" id="MFFB01000001">
    <property type="protein sequence ID" value="OGE97377.1"/>
    <property type="molecule type" value="Genomic_DNA"/>
</dbReference>
<comment type="cofactor">
    <cofactor evidence="1 8">
        <name>pyridoxal 5'-phosphate</name>
        <dbReference type="ChEBI" id="CHEBI:597326"/>
    </cofactor>
</comment>
<evidence type="ECO:0000256" key="4">
    <source>
        <dbReference type="ARBA" id="ARBA00023239"/>
    </source>
</evidence>
<dbReference type="CDD" id="cd00622">
    <property type="entry name" value="PLPDE_III_ODC"/>
    <property type="match status" value="1"/>
</dbReference>
<evidence type="ECO:0000256" key="8">
    <source>
        <dbReference type="PIRSR" id="PIRSR600183-50"/>
    </source>
</evidence>
<comment type="similarity">
    <text evidence="2">Belongs to the Orn/Lys/Arg decarboxylase class-II family.</text>
</comment>
<evidence type="ECO:0000256" key="1">
    <source>
        <dbReference type="ARBA" id="ARBA00001933"/>
    </source>
</evidence>
<protein>
    <recommendedName>
        <fullName evidence="6">ornithine decarboxylase</fullName>
        <ecNumber evidence="6">4.1.1.17</ecNumber>
    </recommendedName>
</protein>
<dbReference type="PROSITE" id="PS00879">
    <property type="entry name" value="ODR_DC_2_2"/>
    <property type="match status" value="1"/>
</dbReference>
<evidence type="ECO:0000256" key="3">
    <source>
        <dbReference type="ARBA" id="ARBA00022898"/>
    </source>
</evidence>
<dbReference type="PRINTS" id="PR01179">
    <property type="entry name" value="ODADCRBXLASE"/>
</dbReference>
<dbReference type="InterPro" id="IPR002433">
    <property type="entry name" value="Orn_de-COase"/>
</dbReference>
<evidence type="ECO:0000313" key="11">
    <source>
        <dbReference type="EMBL" id="OGE97377.1"/>
    </source>
</evidence>
<feature type="region of interest" description="Disordered" evidence="9">
    <location>
        <begin position="396"/>
        <end position="446"/>
    </location>
</feature>
<evidence type="ECO:0000313" key="12">
    <source>
        <dbReference type="Proteomes" id="UP000177281"/>
    </source>
</evidence>
<dbReference type="PANTHER" id="PTHR11482:SF6">
    <property type="entry name" value="ORNITHINE DECARBOXYLASE 1-RELATED"/>
    <property type="match status" value="1"/>
</dbReference>
<dbReference type="InterPro" id="IPR009006">
    <property type="entry name" value="Ala_racemase/Decarboxylase_C"/>
</dbReference>
<dbReference type="InterPro" id="IPR022644">
    <property type="entry name" value="De-COase2_N"/>
</dbReference>